<feature type="transmembrane region" description="Helical" evidence="7">
    <location>
        <begin position="150"/>
        <end position="167"/>
    </location>
</feature>
<feature type="transmembrane region" description="Helical" evidence="7">
    <location>
        <begin position="339"/>
        <end position="359"/>
    </location>
</feature>
<comment type="subcellular location">
    <subcellularLocation>
        <location evidence="1">Membrane</location>
        <topology evidence="1">Multi-pass membrane protein</topology>
    </subcellularLocation>
</comment>
<dbReference type="InterPro" id="IPR039859">
    <property type="entry name" value="PFA4/ZDH16/20/ERF2-like"/>
</dbReference>
<evidence type="ECO:0000256" key="6">
    <source>
        <dbReference type="ARBA" id="ARBA00023315"/>
    </source>
</evidence>
<reference evidence="10" key="1">
    <citation type="submission" date="2022-08" db="EMBL/GenBank/DDBJ databases">
        <title>Novel sulfate-reducing endosymbionts in the free-living metamonad Anaeramoeba.</title>
        <authorList>
            <person name="Jerlstrom-Hultqvist J."/>
            <person name="Cepicka I."/>
            <person name="Gallot-Lavallee L."/>
            <person name="Salas-Leiva D."/>
            <person name="Curtis B.A."/>
            <person name="Zahonova K."/>
            <person name="Pipaliya S."/>
            <person name="Dacks J."/>
            <person name="Roger A.J."/>
        </authorList>
    </citation>
    <scope>NUCLEOTIDE SEQUENCE</scope>
    <source>
        <strain evidence="10">Schooner1</strain>
    </source>
</reference>
<evidence type="ECO:0000256" key="3">
    <source>
        <dbReference type="ARBA" id="ARBA00022692"/>
    </source>
</evidence>
<dbReference type="PANTHER" id="PTHR22883">
    <property type="entry name" value="ZINC FINGER DHHC DOMAIN CONTAINING PROTEIN"/>
    <property type="match status" value="1"/>
</dbReference>
<evidence type="ECO:0000256" key="1">
    <source>
        <dbReference type="ARBA" id="ARBA00004141"/>
    </source>
</evidence>
<feature type="domain" description="Palmitoyltransferase DHHC" evidence="9">
    <location>
        <begin position="231"/>
        <end position="375"/>
    </location>
</feature>
<comment type="domain">
    <text evidence="7">The DHHC domain is required for palmitoyltransferase activity.</text>
</comment>
<comment type="caution">
    <text evidence="10">The sequence shown here is derived from an EMBL/GenBank/DDBJ whole genome shotgun (WGS) entry which is preliminary data.</text>
</comment>
<accession>A0ABQ8XPE4</accession>
<keyword evidence="5 7" id="KW-0472">Membrane</keyword>
<evidence type="ECO:0000256" key="8">
    <source>
        <dbReference type="SAM" id="MobiDB-lite"/>
    </source>
</evidence>
<gene>
    <name evidence="10" type="ORF">M0813_29481</name>
</gene>
<keyword evidence="3 7" id="KW-0812">Transmembrane</keyword>
<sequence length="520" mass="60862">MFSKYAFAGNCTDYESNNDCVTGDDQCHCVWYQCKAGDVLDKNNAWCLEGDKNGVKESIKKNYPCPLSDDGVSTTYKCSKSENESSSSSGKTAIIAVSIIVVVAIVLVAIYLIRKKKRSPKNLLIKIFGSRIEKVFDFFGNKIRYNRNPMILIFYLLMVSVLVKFWFDNVTPNFATTKSLDPYQNLYLCLYLFFVMITFLLGVFTKPGFVTDKNNEQYLKRYCFDEILFFEEQCETCKFIKPARSKHCRVLNRCVARYDHYCAWFMNTMGEQNYRYFILFLFANLFLVSFGVYTVVRVLEQKVINTKMFELKYRDSNGNDLDIGFTFMMDYLKGSQPHILGFGYLLISLFVIVLLFIIYHFRLIWKNTTTNESVKIHELKSFIRNYQLQETLKKKGEEEVDTKGVGKLPKEEKSNKGIEKNESKSKNVRKRNIKNGPPNKKNQIPKNNINVEVVKEKENIKNEKGKSNLNNKIEKTKLIQHWEENIEKILQLNPKKFKSFYYQGFWSNLKEIFFPKKIKI</sequence>
<feature type="transmembrane region" description="Helical" evidence="7">
    <location>
        <begin position="276"/>
        <end position="296"/>
    </location>
</feature>
<dbReference type="InterPro" id="IPR001594">
    <property type="entry name" value="Palmitoyltrfase_DHHC"/>
</dbReference>
<feature type="transmembrane region" description="Helical" evidence="7">
    <location>
        <begin position="187"/>
        <end position="204"/>
    </location>
</feature>
<keyword evidence="4 7" id="KW-1133">Transmembrane helix</keyword>
<keyword evidence="11" id="KW-1185">Reference proteome</keyword>
<dbReference type="EMBL" id="JAOAOG010000270">
    <property type="protein sequence ID" value="KAJ6234491.1"/>
    <property type="molecule type" value="Genomic_DNA"/>
</dbReference>
<evidence type="ECO:0000313" key="11">
    <source>
        <dbReference type="Proteomes" id="UP001150062"/>
    </source>
</evidence>
<dbReference type="Proteomes" id="UP001150062">
    <property type="component" value="Unassembled WGS sequence"/>
</dbReference>
<comment type="similarity">
    <text evidence="7">Belongs to the DHHC palmitoyltransferase family.</text>
</comment>
<evidence type="ECO:0000313" key="10">
    <source>
        <dbReference type="EMBL" id="KAJ6234491.1"/>
    </source>
</evidence>
<name>A0ABQ8XPE4_9EUKA</name>
<evidence type="ECO:0000256" key="7">
    <source>
        <dbReference type="RuleBase" id="RU079119"/>
    </source>
</evidence>
<comment type="catalytic activity">
    <reaction evidence="7">
        <text>L-cysteinyl-[protein] + hexadecanoyl-CoA = S-hexadecanoyl-L-cysteinyl-[protein] + CoA</text>
        <dbReference type="Rhea" id="RHEA:36683"/>
        <dbReference type="Rhea" id="RHEA-COMP:10131"/>
        <dbReference type="Rhea" id="RHEA-COMP:11032"/>
        <dbReference type="ChEBI" id="CHEBI:29950"/>
        <dbReference type="ChEBI" id="CHEBI:57287"/>
        <dbReference type="ChEBI" id="CHEBI:57379"/>
        <dbReference type="ChEBI" id="CHEBI:74151"/>
        <dbReference type="EC" id="2.3.1.225"/>
    </reaction>
</comment>
<dbReference type="PROSITE" id="PS50216">
    <property type="entry name" value="DHHC"/>
    <property type="match status" value="1"/>
</dbReference>
<evidence type="ECO:0000256" key="2">
    <source>
        <dbReference type="ARBA" id="ARBA00022679"/>
    </source>
</evidence>
<protein>
    <recommendedName>
        <fullName evidence="7">Palmitoyltransferase</fullName>
        <ecNumber evidence="7">2.3.1.225</ecNumber>
    </recommendedName>
</protein>
<feature type="compositionally biased region" description="Low complexity" evidence="8">
    <location>
        <begin position="434"/>
        <end position="448"/>
    </location>
</feature>
<evidence type="ECO:0000256" key="5">
    <source>
        <dbReference type="ARBA" id="ARBA00023136"/>
    </source>
</evidence>
<feature type="compositionally biased region" description="Basic and acidic residues" evidence="8">
    <location>
        <begin position="399"/>
        <end position="425"/>
    </location>
</feature>
<feature type="region of interest" description="Disordered" evidence="8">
    <location>
        <begin position="399"/>
        <end position="448"/>
    </location>
</feature>
<keyword evidence="6 7" id="KW-0012">Acyltransferase</keyword>
<dbReference type="EC" id="2.3.1.225" evidence="7"/>
<evidence type="ECO:0000256" key="4">
    <source>
        <dbReference type="ARBA" id="ARBA00022989"/>
    </source>
</evidence>
<feature type="transmembrane region" description="Helical" evidence="7">
    <location>
        <begin position="93"/>
        <end position="113"/>
    </location>
</feature>
<evidence type="ECO:0000259" key="9">
    <source>
        <dbReference type="Pfam" id="PF01529"/>
    </source>
</evidence>
<proteinExistence type="inferred from homology"/>
<organism evidence="10 11">
    <name type="scientific">Anaeramoeba flamelloides</name>
    <dbReference type="NCBI Taxonomy" id="1746091"/>
    <lineage>
        <taxon>Eukaryota</taxon>
        <taxon>Metamonada</taxon>
        <taxon>Anaeramoebidae</taxon>
        <taxon>Anaeramoeba</taxon>
    </lineage>
</organism>
<keyword evidence="2 7" id="KW-0808">Transferase</keyword>
<dbReference type="Pfam" id="PF01529">
    <property type="entry name" value="DHHC"/>
    <property type="match status" value="1"/>
</dbReference>